<keyword evidence="1" id="KW-1133">Transmembrane helix</keyword>
<reference evidence="2 3" key="1">
    <citation type="journal article" date="2024" name="Appl. Environ. Microbiol.">
        <title>Pontiella agarivorans sp. nov., a novel marine anaerobic bacterium capable of degrading macroalgal polysaccharides and fixing nitrogen.</title>
        <authorList>
            <person name="Liu N."/>
            <person name="Kivenson V."/>
            <person name="Peng X."/>
            <person name="Cui Z."/>
            <person name="Lankiewicz T.S."/>
            <person name="Gosselin K.M."/>
            <person name="English C.J."/>
            <person name="Blair E.M."/>
            <person name="O'Malley M.A."/>
            <person name="Valentine D.L."/>
        </authorList>
    </citation>
    <scope>NUCLEOTIDE SEQUENCE [LARGE SCALE GENOMIC DNA]</scope>
    <source>
        <strain evidence="2 3">NLcol2</strain>
    </source>
</reference>
<keyword evidence="1" id="KW-0472">Membrane</keyword>
<sequence length="151" mass="16729">MKKGPHNMAIASKIDHGRKAARNGKAKKGGFTLIEVLVASFISVMAVSSAFMLLTQSMDILRSSSNRLDALQQTRGAVEYLRSLAFTEDELNIGNHTTTRNGQQFSYTVSKYEGDDNLKLINVRTNWRSEVADADRELELETVICAPLHAN</sequence>
<gene>
    <name evidence="2" type="ORF">P9H32_16885</name>
</gene>
<feature type="transmembrane region" description="Helical" evidence="1">
    <location>
        <begin position="31"/>
        <end position="54"/>
    </location>
</feature>
<comment type="caution">
    <text evidence="2">The sequence shown here is derived from an EMBL/GenBank/DDBJ whole genome shotgun (WGS) entry which is preliminary data.</text>
</comment>
<dbReference type="EMBL" id="JARVCO010000012">
    <property type="protein sequence ID" value="MDZ8120309.1"/>
    <property type="molecule type" value="Genomic_DNA"/>
</dbReference>
<evidence type="ECO:0000256" key="1">
    <source>
        <dbReference type="SAM" id="Phobius"/>
    </source>
</evidence>
<proteinExistence type="predicted"/>
<dbReference type="InterPro" id="IPR012902">
    <property type="entry name" value="N_methyl_site"/>
</dbReference>
<dbReference type="Proteomes" id="UP001290861">
    <property type="component" value="Unassembled WGS sequence"/>
</dbReference>
<accession>A0ABU5N1I0</accession>
<keyword evidence="3" id="KW-1185">Reference proteome</keyword>
<evidence type="ECO:0000313" key="2">
    <source>
        <dbReference type="EMBL" id="MDZ8120309.1"/>
    </source>
</evidence>
<keyword evidence="1" id="KW-0812">Transmembrane</keyword>
<protein>
    <submittedName>
        <fullName evidence="2">Prepilin-type N-terminal cleavage/methylation domain-containing protein</fullName>
    </submittedName>
</protein>
<dbReference type="PROSITE" id="PS00409">
    <property type="entry name" value="PROKAR_NTER_METHYL"/>
    <property type="match status" value="1"/>
</dbReference>
<dbReference type="Pfam" id="PF07963">
    <property type="entry name" value="N_methyl"/>
    <property type="match status" value="1"/>
</dbReference>
<name>A0ABU5N1I0_9BACT</name>
<organism evidence="2 3">
    <name type="scientific">Pontiella agarivorans</name>
    <dbReference type="NCBI Taxonomy" id="3038953"/>
    <lineage>
        <taxon>Bacteria</taxon>
        <taxon>Pseudomonadati</taxon>
        <taxon>Kiritimatiellota</taxon>
        <taxon>Kiritimatiellia</taxon>
        <taxon>Kiritimatiellales</taxon>
        <taxon>Pontiellaceae</taxon>
        <taxon>Pontiella</taxon>
    </lineage>
</organism>
<evidence type="ECO:0000313" key="3">
    <source>
        <dbReference type="Proteomes" id="UP001290861"/>
    </source>
</evidence>
<dbReference type="RefSeq" id="WP_322610083.1">
    <property type="nucleotide sequence ID" value="NZ_JARVCO010000012.1"/>
</dbReference>